<organism evidence="2 3">
    <name type="scientific">Rhinopithecimicrobium faecis</name>
    <dbReference type="NCBI Taxonomy" id="2820698"/>
    <lineage>
        <taxon>Bacteria</taxon>
        <taxon>Pseudomonadati</taxon>
        <taxon>Bacteroidota</taxon>
        <taxon>Sphingobacteriia</taxon>
        <taxon>Sphingobacteriales</taxon>
        <taxon>Sphingobacteriaceae</taxon>
        <taxon>Rhinopithecimicrobium</taxon>
    </lineage>
</organism>
<evidence type="ECO:0000256" key="1">
    <source>
        <dbReference type="SAM" id="SignalP"/>
    </source>
</evidence>
<feature type="chain" id="PRO_5035945880" description="Prolyl oligopeptidase family protein" evidence="1">
    <location>
        <begin position="30"/>
        <end position="334"/>
    </location>
</feature>
<evidence type="ECO:0000313" key="2">
    <source>
        <dbReference type="EMBL" id="MBP3944099.1"/>
    </source>
</evidence>
<dbReference type="Proteomes" id="UP000679691">
    <property type="component" value="Unassembled WGS sequence"/>
</dbReference>
<dbReference type="AlphaFoldDB" id="A0A8T4HB08"/>
<evidence type="ECO:0000313" key="3">
    <source>
        <dbReference type="Proteomes" id="UP000679691"/>
    </source>
</evidence>
<dbReference type="Gene3D" id="3.40.50.1820">
    <property type="entry name" value="alpha/beta hydrolase"/>
    <property type="match status" value="1"/>
</dbReference>
<dbReference type="SUPFAM" id="SSF53474">
    <property type="entry name" value="alpha/beta-Hydrolases"/>
    <property type="match status" value="1"/>
</dbReference>
<keyword evidence="1" id="KW-0732">Signal</keyword>
<keyword evidence="3" id="KW-1185">Reference proteome</keyword>
<name>A0A8T4HB08_9SPHI</name>
<dbReference type="EMBL" id="JAGKSB010000013">
    <property type="protein sequence ID" value="MBP3944099.1"/>
    <property type="molecule type" value="Genomic_DNA"/>
</dbReference>
<sequence>MKKLCSLSTNFRKLCFLLVLSIYYLNLSAQEVWDDKSQGLWPIEAQKTWISSSMDHEMQAIYYYKSVGERPQPLIISLHTWSGDYRQRDPLISYCIAHNINYIHPDFRGPNNNPKAGGSAYAIQDIDDAISWALNNLAVDVRDIHVVGVSGGAFATLLTYMKSKHSIKSFSAFVGIYNLEDWYYESLGRGTPYATHISLLTTNSTDAINFEEARRRSPYFMKTPIALRKESCLNFYCGIDDGYTGSVPITQTLEMYNKVVDDFEVTDEGAFLKQEDIYTLLKRRTLSGFAVIEKAFMGRDIIYKNSIFPGVTVRVFKGGHEMPEGDFIQEILKK</sequence>
<accession>A0A8T4HB08</accession>
<protein>
    <recommendedName>
        <fullName evidence="4">Prolyl oligopeptidase family protein</fullName>
    </recommendedName>
</protein>
<proteinExistence type="predicted"/>
<gene>
    <name evidence="2" type="ORF">J5U18_11115</name>
</gene>
<comment type="caution">
    <text evidence="2">The sequence shown here is derived from an EMBL/GenBank/DDBJ whole genome shotgun (WGS) entry which is preliminary data.</text>
</comment>
<reference evidence="2" key="1">
    <citation type="submission" date="2021-03" db="EMBL/GenBank/DDBJ databases">
        <authorList>
            <person name="Lu T."/>
            <person name="Wang Q."/>
            <person name="Han X."/>
        </authorList>
    </citation>
    <scope>NUCLEOTIDE SEQUENCE</scope>
    <source>
        <strain evidence="2">WQ 2009</strain>
    </source>
</reference>
<dbReference type="InterPro" id="IPR029058">
    <property type="entry name" value="AB_hydrolase_fold"/>
</dbReference>
<evidence type="ECO:0008006" key="4">
    <source>
        <dbReference type="Google" id="ProtNLM"/>
    </source>
</evidence>
<feature type="signal peptide" evidence="1">
    <location>
        <begin position="1"/>
        <end position="29"/>
    </location>
</feature>